<evidence type="ECO:0000256" key="1">
    <source>
        <dbReference type="SAM" id="MobiDB-lite"/>
    </source>
</evidence>
<reference evidence="2" key="1">
    <citation type="submission" date="2022-07" db="EMBL/GenBank/DDBJ databases">
        <title>Chromosome-level genome of Muraenolepis orangiensis.</title>
        <authorList>
            <person name="Kim J."/>
        </authorList>
    </citation>
    <scope>NUCLEOTIDE SEQUENCE</scope>
    <source>
        <strain evidence="2">KU_S4_2022</strain>
        <tissue evidence="2">Muscle</tissue>
    </source>
</reference>
<dbReference type="AlphaFoldDB" id="A0A9Q0DX14"/>
<evidence type="ECO:0000313" key="3">
    <source>
        <dbReference type="Proteomes" id="UP001148018"/>
    </source>
</evidence>
<sequence>MSSLIPEPQNPRSISHVQHGGGCVVEFDLKCRWPGREGGREKEKEKEILKQKRANPKP</sequence>
<gene>
    <name evidence="2" type="ORF">NHX12_002515</name>
</gene>
<evidence type="ECO:0000313" key="2">
    <source>
        <dbReference type="EMBL" id="KAJ3596106.1"/>
    </source>
</evidence>
<keyword evidence="3" id="KW-1185">Reference proteome</keyword>
<dbReference type="EMBL" id="JANIIK010000110">
    <property type="protein sequence ID" value="KAJ3596106.1"/>
    <property type="molecule type" value="Genomic_DNA"/>
</dbReference>
<proteinExistence type="predicted"/>
<comment type="caution">
    <text evidence="2">The sequence shown here is derived from an EMBL/GenBank/DDBJ whole genome shotgun (WGS) entry which is preliminary data.</text>
</comment>
<accession>A0A9Q0DX14</accession>
<feature type="compositionally biased region" description="Basic and acidic residues" evidence="1">
    <location>
        <begin position="34"/>
        <end position="50"/>
    </location>
</feature>
<organism evidence="2 3">
    <name type="scientific">Muraenolepis orangiensis</name>
    <name type="common">Patagonian moray cod</name>
    <dbReference type="NCBI Taxonomy" id="630683"/>
    <lineage>
        <taxon>Eukaryota</taxon>
        <taxon>Metazoa</taxon>
        <taxon>Chordata</taxon>
        <taxon>Craniata</taxon>
        <taxon>Vertebrata</taxon>
        <taxon>Euteleostomi</taxon>
        <taxon>Actinopterygii</taxon>
        <taxon>Neopterygii</taxon>
        <taxon>Teleostei</taxon>
        <taxon>Neoteleostei</taxon>
        <taxon>Acanthomorphata</taxon>
        <taxon>Zeiogadaria</taxon>
        <taxon>Gadariae</taxon>
        <taxon>Gadiformes</taxon>
        <taxon>Muraenolepidoidei</taxon>
        <taxon>Muraenolepididae</taxon>
        <taxon>Muraenolepis</taxon>
    </lineage>
</organism>
<name>A0A9Q0DX14_9TELE</name>
<protein>
    <submittedName>
        <fullName evidence="2">Uncharacterized protein</fullName>
    </submittedName>
</protein>
<feature type="region of interest" description="Disordered" evidence="1">
    <location>
        <begin position="34"/>
        <end position="58"/>
    </location>
</feature>
<feature type="non-terminal residue" evidence="2">
    <location>
        <position position="58"/>
    </location>
</feature>
<dbReference type="Proteomes" id="UP001148018">
    <property type="component" value="Unassembled WGS sequence"/>
</dbReference>